<protein>
    <submittedName>
        <fullName evidence="1">Uncharacterized protein</fullName>
    </submittedName>
</protein>
<dbReference type="EMBL" id="MF668286">
    <property type="protein sequence ID" value="ASZ75067.1"/>
    <property type="molecule type" value="Genomic_DNA"/>
</dbReference>
<sequence length="29" mass="3089">MTWIGQTGTAPRLALSKTVTIAPLAKAKY</sequence>
<proteinExistence type="predicted"/>
<name>A0A2D1AEF5_9CAUD</name>
<evidence type="ECO:0000313" key="2">
    <source>
        <dbReference type="Proteomes" id="UP000231419"/>
    </source>
</evidence>
<keyword evidence="2" id="KW-1185">Reference proteome</keyword>
<reference evidence="2" key="1">
    <citation type="submission" date="2017-08" db="EMBL/GenBank/DDBJ databases">
        <authorList>
            <person name="de Groot N.N."/>
        </authorList>
    </citation>
    <scope>NUCLEOTIDE SEQUENCE [LARGE SCALE GENOMIC DNA]</scope>
</reference>
<evidence type="ECO:0000313" key="1">
    <source>
        <dbReference type="EMBL" id="ASZ75067.1"/>
    </source>
</evidence>
<accession>A0A2D1AEF5</accession>
<organism evidence="1 2">
    <name type="scientific">Rhodococcus phage Trina</name>
    <dbReference type="NCBI Taxonomy" id="2027905"/>
    <lineage>
        <taxon>Viruses</taxon>
        <taxon>Duplodnaviria</taxon>
        <taxon>Heunggongvirae</taxon>
        <taxon>Uroviricota</taxon>
        <taxon>Caudoviricetes</taxon>
        <taxon>Trinavirus</taxon>
        <taxon>Trinavirus trina</taxon>
    </lineage>
</organism>
<gene>
    <name evidence="1" type="ORF">SEA_TRINA_60</name>
</gene>
<dbReference type="Proteomes" id="UP000231419">
    <property type="component" value="Segment"/>
</dbReference>